<feature type="domain" description="Collagen binding" evidence="4">
    <location>
        <begin position="6"/>
        <end position="122"/>
    </location>
</feature>
<evidence type="ECO:0000313" key="6">
    <source>
        <dbReference type="EMBL" id="ODO61419.1"/>
    </source>
</evidence>
<dbReference type="RefSeq" id="WP_053566592.1">
    <property type="nucleotide sequence ID" value="NZ_AP028145.1"/>
</dbReference>
<dbReference type="AlphaFoldDB" id="A0A1E3KRN5"/>
<evidence type="ECO:0000259" key="5">
    <source>
        <dbReference type="Pfam" id="PF17802"/>
    </source>
</evidence>
<dbReference type="Proteomes" id="UP000094892">
    <property type="component" value="Unassembled WGS sequence"/>
</dbReference>
<dbReference type="InterPro" id="IPR008456">
    <property type="entry name" value="Collagen-bd_dom"/>
</dbReference>
<sequence length="324" mass="34298">MYILIGSYDEHGLPATLTWNIAFNPSGKKLGTVVVNDTLGSNQSYLPDSVIAQTGAYNDAGNFVQSGTIVPQVAVDGNQLTFTFSNVTTAVNIVYNSKLTKVSGSSNNWNNFASMNGTTVSGNVSYGCNGTGNSDNQLGSVTLVKRDATIKCELSEAEYQLQDQHGEVIQSGLTTNEEGAINVAGLVPGHYRFVETKAPLGYALNPTPINFTVDVDTIATPVEVAQFDEKVAVTGAVVLTKTDASNGRALAGATYRLIDATGLTIQQGLVTNALGQIRVDKLIPGRYQFVETKAPASYDLNQTPLDFTIVNGQTAVVTVTATDR</sequence>
<keyword evidence="3" id="KW-0732">Signal</keyword>
<evidence type="ECO:0000256" key="3">
    <source>
        <dbReference type="ARBA" id="ARBA00022729"/>
    </source>
</evidence>
<dbReference type="Pfam" id="PF05737">
    <property type="entry name" value="Collagen_bind"/>
    <property type="match status" value="1"/>
</dbReference>
<proteinExistence type="inferred from homology"/>
<dbReference type="InterPro" id="IPR013783">
    <property type="entry name" value="Ig-like_fold"/>
</dbReference>
<gene>
    <name evidence="6" type="ORF">LPJSA22_01397</name>
</gene>
<dbReference type="Pfam" id="PF17802">
    <property type="entry name" value="SpaA"/>
    <property type="match status" value="2"/>
</dbReference>
<reference evidence="6 7" key="1">
    <citation type="submission" date="2016-08" db="EMBL/GenBank/DDBJ databases">
        <title>Genome sequencing of Lactobacillus plantarum JSA22, isolated from fermented soybean paste.</title>
        <authorList>
            <person name="Choi H.S."/>
        </authorList>
    </citation>
    <scope>NUCLEOTIDE SEQUENCE [LARGE SCALE GENOMIC DNA]</scope>
    <source>
        <strain evidence="6 7">JSA22</strain>
    </source>
</reference>
<evidence type="ECO:0000256" key="1">
    <source>
        <dbReference type="ARBA" id="ARBA00007257"/>
    </source>
</evidence>
<protein>
    <submittedName>
        <fullName evidence="6">Uncharacterized protein</fullName>
    </submittedName>
</protein>
<dbReference type="InterPro" id="IPR008966">
    <property type="entry name" value="Adhesion_dom_sf"/>
</dbReference>
<dbReference type="SUPFAM" id="SSF49478">
    <property type="entry name" value="Cna protein B-type domain"/>
    <property type="match status" value="2"/>
</dbReference>
<dbReference type="EMBL" id="MCOL01000001">
    <property type="protein sequence ID" value="ODO61419.1"/>
    <property type="molecule type" value="Genomic_DNA"/>
</dbReference>
<dbReference type="Gene3D" id="2.60.40.740">
    <property type="match status" value="1"/>
</dbReference>
<keyword evidence="2" id="KW-0964">Secreted</keyword>
<dbReference type="PANTHER" id="PTHR36108:SF13">
    <property type="entry name" value="COLOSSIN-B-RELATED"/>
    <property type="match status" value="1"/>
</dbReference>
<accession>A0A1E3KRN5</accession>
<comment type="similarity">
    <text evidence="1">Belongs to the serine-aspartate repeat-containing protein (SDr) family.</text>
</comment>
<organism evidence="6 7">
    <name type="scientific">Lactiplantibacillus plantarum</name>
    <name type="common">Lactobacillus plantarum</name>
    <dbReference type="NCBI Taxonomy" id="1590"/>
    <lineage>
        <taxon>Bacteria</taxon>
        <taxon>Bacillati</taxon>
        <taxon>Bacillota</taxon>
        <taxon>Bacilli</taxon>
        <taxon>Lactobacillales</taxon>
        <taxon>Lactobacillaceae</taxon>
        <taxon>Lactiplantibacillus</taxon>
    </lineage>
</organism>
<name>A0A1E3KRN5_LACPN</name>
<dbReference type="SUPFAM" id="SSF49401">
    <property type="entry name" value="Bacterial adhesins"/>
    <property type="match status" value="1"/>
</dbReference>
<evidence type="ECO:0000313" key="7">
    <source>
        <dbReference type="Proteomes" id="UP000094892"/>
    </source>
</evidence>
<dbReference type="GO" id="GO:0005518">
    <property type="term" value="F:collagen binding"/>
    <property type="evidence" value="ECO:0007669"/>
    <property type="project" value="InterPro"/>
</dbReference>
<feature type="domain" description="SpaA-like prealbumin fold" evidence="5">
    <location>
        <begin position="236"/>
        <end position="320"/>
    </location>
</feature>
<dbReference type="InterPro" id="IPR041033">
    <property type="entry name" value="SpaA_PFL_dom_1"/>
</dbReference>
<dbReference type="Gene3D" id="2.60.40.10">
    <property type="entry name" value="Immunoglobulins"/>
    <property type="match status" value="2"/>
</dbReference>
<comment type="caution">
    <text evidence="6">The sequence shown here is derived from an EMBL/GenBank/DDBJ whole genome shotgun (WGS) entry which is preliminary data.</text>
</comment>
<dbReference type="PANTHER" id="PTHR36108">
    <property type="entry name" value="COLOSSIN-B-RELATED"/>
    <property type="match status" value="1"/>
</dbReference>
<dbReference type="PATRIC" id="fig|1590.152.peg.1199"/>
<evidence type="ECO:0000256" key="2">
    <source>
        <dbReference type="ARBA" id="ARBA00022525"/>
    </source>
</evidence>
<feature type="domain" description="SpaA-like prealbumin fold" evidence="5">
    <location>
        <begin position="139"/>
        <end position="220"/>
    </location>
</feature>
<evidence type="ECO:0000259" key="4">
    <source>
        <dbReference type="Pfam" id="PF05737"/>
    </source>
</evidence>